<dbReference type="Gene3D" id="3.80.10.10">
    <property type="entry name" value="Ribonuclease Inhibitor"/>
    <property type="match status" value="1"/>
</dbReference>
<dbReference type="EMBL" id="JBANRG010000013">
    <property type="protein sequence ID" value="KAK7461344.1"/>
    <property type="molecule type" value="Genomic_DNA"/>
</dbReference>
<protein>
    <recommendedName>
        <fullName evidence="3">F-box domain-containing protein</fullName>
    </recommendedName>
</protein>
<reference evidence="1 2" key="1">
    <citation type="submission" date="2024-01" db="EMBL/GenBank/DDBJ databases">
        <title>A draft genome for the cacao thread blight pathogen Marasmiellus scandens.</title>
        <authorList>
            <person name="Baruah I.K."/>
            <person name="Leung J."/>
            <person name="Bukari Y."/>
            <person name="Amoako-Attah I."/>
            <person name="Meinhardt L.W."/>
            <person name="Bailey B.A."/>
            <person name="Cohen S.P."/>
        </authorList>
    </citation>
    <scope>NUCLEOTIDE SEQUENCE [LARGE SCALE GENOMIC DNA]</scope>
    <source>
        <strain evidence="1 2">GH-19</strain>
    </source>
</reference>
<sequence length="570" mass="64427">MDRATSLEKPINLVHLLHHNNSPSQDEERLLIQSLQQLLKTMSSLDTHLADENLHQDQREALWQQRLRLKHLIQTHKGVLSPLRRFPPEILAVIFMMSVGTNSNDSVYSRGPSETDDMFRQFHSCTGPYALLQVCSFWRQVALGTPRLWSGIAISSKSTSQLSGAEIANNLPLPFLNKATALLNQRITWSGLVPLDISFQCTLVPYDPEVDTVKALLNRLLDFTERWRSVQFRIGDHHAILIPCLHRLVGAEFPHLQEANLSLYVGRNLMDFMHDVFSHAPQLSRFRYRPVSHDNIVDFRLPWKQLIACEFDAPVTHLPSLLQRCPNLQQLIVYSKDELPWQNPTLVTQDALESVSLLCRPYFEPSERQTLSVVLEHLQLPGLKELKIEGGTPRSGRFAQTSTLCSSLNTFFTTSQPVKLQVLSLSHFGVDEAFLDLLRTVSRTCPGLAHLQIGISFVECCSLAEDFIALFAVSDLGRALSLDFPSLEKLSLNIGSLESRFQVSAFLATVLLTMVQSRRDSDQRVTGIKALRTFELVIPVFSNSACNQRRFICPLKGLQDAEFEVIVRSV</sequence>
<accession>A0ABR1JGN4</accession>
<evidence type="ECO:0008006" key="3">
    <source>
        <dbReference type="Google" id="ProtNLM"/>
    </source>
</evidence>
<dbReference type="SUPFAM" id="SSF52047">
    <property type="entry name" value="RNI-like"/>
    <property type="match status" value="1"/>
</dbReference>
<organism evidence="1 2">
    <name type="scientific">Marasmiellus scandens</name>
    <dbReference type="NCBI Taxonomy" id="2682957"/>
    <lineage>
        <taxon>Eukaryota</taxon>
        <taxon>Fungi</taxon>
        <taxon>Dikarya</taxon>
        <taxon>Basidiomycota</taxon>
        <taxon>Agaricomycotina</taxon>
        <taxon>Agaricomycetes</taxon>
        <taxon>Agaricomycetidae</taxon>
        <taxon>Agaricales</taxon>
        <taxon>Marasmiineae</taxon>
        <taxon>Omphalotaceae</taxon>
        <taxon>Marasmiellus</taxon>
    </lineage>
</organism>
<evidence type="ECO:0000313" key="1">
    <source>
        <dbReference type="EMBL" id="KAK7461344.1"/>
    </source>
</evidence>
<dbReference type="InterPro" id="IPR032675">
    <property type="entry name" value="LRR_dom_sf"/>
</dbReference>
<keyword evidence="2" id="KW-1185">Reference proteome</keyword>
<gene>
    <name evidence="1" type="ORF">VKT23_008522</name>
</gene>
<dbReference type="Proteomes" id="UP001498398">
    <property type="component" value="Unassembled WGS sequence"/>
</dbReference>
<evidence type="ECO:0000313" key="2">
    <source>
        <dbReference type="Proteomes" id="UP001498398"/>
    </source>
</evidence>
<comment type="caution">
    <text evidence="1">The sequence shown here is derived from an EMBL/GenBank/DDBJ whole genome shotgun (WGS) entry which is preliminary data.</text>
</comment>
<proteinExistence type="predicted"/>
<name>A0ABR1JGN4_9AGAR</name>